<sequence>FLILHNFAGHFSSGPKKSELRIGESSAFLTYVKATTKKSNFEETAHVDNNGTSQARVEDMMNQACSQQGGNDLIRHENGEMFESHSQDDLPRSNSIPDSFSVDRSCTPPASMEVSQQNNYNEEHPHGVVHPRNGSYGSQLDQSGMHAQHAYPYYTPGGFNHVMMSSAQMYQKNIQDLQSHVSSSMIAQYNNVPQCPPHATGMTPFPYFPMSICLQTGQVSTGHSWPSLGSSTSCEANLRKVDRREAALMKFRQKRKERCFDKKIRYVNRKQLAERRPRVRGQFVRKLNGINVDLNGQPASTDYDNDEEEEEESNDARDSSPKDA</sequence>
<dbReference type="InterPro" id="IPR010402">
    <property type="entry name" value="CCT_domain"/>
</dbReference>
<evidence type="ECO:0000256" key="3">
    <source>
        <dbReference type="PROSITE-ProRule" id="PRU00357"/>
    </source>
</evidence>
<reference evidence="6 8" key="1">
    <citation type="journal article" date="2014" name="Am. J. Bot.">
        <title>Genome assembly and annotation for red clover (Trifolium pratense; Fabaceae).</title>
        <authorList>
            <person name="Istvanek J."/>
            <person name="Jaros M."/>
            <person name="Krenek A."/>
            <person name="Repkova J."/>
        </authorList>
    </citation>
    <scope>NUCLEOTIDE SEQUENCE [LARGE SCALE GENOMIC DNA]</scope>
    <source>
        <strain evidence="8">cv. Tatra</strain>
        <tissue evidence="6">Young leaves</tissue>
    </source>
</reference>
<dbReference type="Pfam" id="PF06203">
    <property type="entry name" value="CCT"/>
    <property type="match status" value="1"/>
</dbReference>
<evidence type="ECO:0000313" key="6">
    <source>
        <dbReference type="EMBL" id="PNX84339.1"/>
    </source>
</evidence>
<feature type="non-terminal residue" evidence="6">
    <location>
        <position position="1"/>
    </location>
</feature>
<evidence type="ECO:0000259" key="5">
    <source>
        <dbReference type="PROSITE" id="PS51017"/>
    </source>
</evidence>
<dbReference type="GO" id="GO:0003700">
    <property type="term" value="F:DNA-binding transcription factor activity"/>
    <property type="evidence" value="ECO:0007669"/>
    <property type="project" value="TreeGrafter"/>
</dbReference>
<organism evidence="6 8">
    <name type="scientific">Trifolium pratense</name>
    <name type="common">Red clover</name>
    <dbReference type="NCBI Taxonomy" id="57577"/>
    <lineage>
        <taxon>Eukaryota</taxon>
        <taxon>Viridiplantae</taxon>
        <taxon>Streptophyta</taxon>
        <taxon>Embryophyta</taxon>
        <taxon>Tracheophyta</taxon>
        <taxon>Spermatophyta</taxon>
        <taxon>Magnoliopsida</taxon>
        <taxon>eudicotyledons</taxon>
        <taxon>Gunneridae</taxon>
        <taxon>Pentapetalae</taxon>
        <taxon>rosids</taxon>
        <taxon>fabids</taxon>
        <taxon>Fabales</taxon>
        <taxon>Fabaceae</taxon>
        <taxon>Papilionoideae</taxon>
        <taxon>50 kb inversion clade</taxon>
        <taxon>NPAAA clade</taxon>
        <taxon>Hologalegina</taxon>
        <taxon>IRL clade</taxon>
        <taxon>Trifolieae</taxon>
        <taxon>Trifolium</taxon>
    </lineage>
</organism>
<dbReference type="AlphaFoldDB" id="A0A2K3M0N1"/>
<feature type="region of interest" description="Disordered" evidence="4">
    <location>
        <begin position="100"/>
        <end position="132"/>
    </location>
</feature>
<gene>
    <name evidence="7" type="ORF">L195_g026816</name>
    <name evidence="6" type="ORF">L195_g040399</name>
</gene>
<name>A0A2K3M0N1_TRIPR</name>
<evidence type="ECO:0000313" key="8">
    <source>
        <dbReference type="Proteomes" id="UP000236291"/>
    </source>
</evidence>
<dbReference type="PANTHER" id="PTHR31319">
    <property type="entry name" value="ZINC FINGER PROTEIN CONSTANS-LIKE 4"/>
    <property type="match status" value="1"/>
</dbReference>
<dbReference type="GO" id="GO:2000028">
    <property type="term" value="P:regulation of photoperiodism, flowering"/>
    <property type="evidence" value="ECO:0007669"/>
    <property type="project" value="TreeGrafter"/>
</dbReference>
<dbReference type="ExpressionAtlas" id="A0A2K3M0N1">
    <property type="expression patterns" value="baseline"/>
</dbReference>
<protein>
    <submittedName>
        <fullName evidence="6">Two-component response regulator APRR1-like protein</fullName>
    </submittedName>
</protein>
<dbReference type="PROSITE" id="PS51017">
    <property type="entry name" value="CCT"/>
    <property type="match status" value="1"/>
</dbReference>
<reference evidence="6 8" key="2">
    <citation type="journal article" date="2017" name="Front. Plant Sci.">
        <title>Gene Classification and Mining of Molecular Markers Useful in Red Clover (Trifolium pratense) Breeding.</title>
        <authorList>
            <person name="Istvanek J."/>
            <person name="Dluhosova J."/>
            <person name="Dluhos P."/>
            <person name="Patkova L."/>
            <person name="Nedelnik J."/>
            <person name="Repkova J."/>
        </authorList>
    </citation>
    <scope>NUCLEOTIDE SEQUENCE [LARGE SCALE GENOMIC DNA]</scope>
    <source>
        <strain evidence="8">cv. Tatra</strain>
        <tissue evidence="6">Young leaves</tissue>
    </source>
</reference>
<feature type="compositionally biased region" description="Basic and acidic residues" evidence="4">
    <location>
        <begin position="314"/>
        <end position="324"/>
    </location>
</feature>
<dbReference type="Proteomes" id="UP000236291">
    <property type="component" value="Unassembled WGS sequence"/>
</dbReference>
<dbReference type="GO" id="GO:0005634">
    <property type="term" value="C:nucleus"/>
    <property type="evidence" value="ECO:0007669"/>
    <property type="project" value="UniProtKB-SubCell"/>
</dbReference>
<comment type="subcellular location">
    <subcellularLocation>
        <location evidence="1 3">Nucleus</location>
    </subcellularLocation>
</comment>
<feature type="region of interest" description="Disordered" evidence="4">
    <location>
        <begin position="293"/>
        <end position="324"/>
    </location>
</feature>
<evidence type="ECO:0000313" key="7">
    <source>
        <dbReference type="EMBL" id="PNY03484.1"/>
    </source>
</evidence>
<feature type="compositionally biased region" description="Acidic residues" evidence="4">
    <location>
        <begin position="303"/>
        <end position="313"/>
    </location>
</feature>
<dbReference type="EMBL" id="ASHM01046119">
    <property type="protein sequence ID" value="PNX84339.1"/>
    <property type="molecule type" value="Genomic_DNA"/>
</dbReference>
<feature type="domain" description="CCT" evidence="5">
    <location>
        <begin position="244"/>
        <end position="286"/>
    </location>
</feature>
<evidence type="ECO:0000256" key="4">
    <source>
        <dbReference type="SAM" id="MobiDB-lite"/>
    </source>
</evidence>
<dbReference type="GO" id="GO:0009909">
    <property type="term" value="P:regulation of flower development"/>
    <property type="evidence" value="ECO:0007669"/>
    <property type="project" value="InterPro"/>
</dbReference>
<comment type="caution">
    <text evidence="6">The sequence shown here is derived from an EMBL/GenBank/DDBJ whole genome shotgun (WGS) entry which is preliminary data.</text>
</comment>
<dbReference type="STRING" id="57577.A0A2K3M0N1"/>
<dbReference type="EMBL" id="ASHM01022683">
    <property type="protein sequence ID" value="PNY03484.1"/>
    <property type="molecule type" value="Genomic_DNA"/>
</dbReference>
<evidence type="ECO:0000256" key="2">
    <source>
        <dbReference type="ARBA" id="ARBA00023242"/>
    </source>
</evidence>
<dbReference type="PANTHER" id="PTHR31319:SF97">
    <property type="entry name" value="CCT DOMAIN-CONTAINING PROTEIN"/>
    <property type="match status" value="1"/>
</dbReference>
<dbReference type="InterPro" id="IPR045281">
    <property type="entry name" value="CONSTANS-like"/>
</dbReference>
<accession>A0A2K3M0N1</accession>
<evidence type="ECO:0000256" key="1">
    <source>
        <dbReference type="ARBA" id="ARBA00004123"/>
    </source>
</evidence>
<keyword evidence="2 3" id="KW-0539">Nucleus</keyword>
<proteinExistence type="predicted"/>